<dbReference type="HOGENOM" id="CLU_004744_5_0_3"/>
<dbReference type="CDD" id="cd11341">
    <property type="entry name" value="AmyAc_Pullulanase_LD-like"/>
    <property type="match status" value="1"/>
</dbReference>
<dbReference type="InterPro" id="IPR013780">
    <property type="entry name" value="Glyco_hydro_b"/>
</dbReference>
<evidence type="ECO:0000256" key="1">
    <source>
        <dbReference type="ARBA" id="ARBA00008061"/>
    </source>
</evidence>
<dbReference type="STRING" id="13035.Dacsa_0603"/>
<feature type="domain" description="Glycoside hydrolase family 13 N-terminal" evidence="2">
    <location>
        <begin position="291"/>
        <end position="377"/>
    </location>
</feature>
<organism evidence="5 6">
    <name type="scientific">Dactylococcopsis salina (strain PCC 8305)</name>
    <name type="common">Myxobactron salinum</name>
    <dbReference type="NCBI Taxonomy" id="13035"/>
    <lineage>
        <taxon>Bacteria</taxon>
        <taxon>Bacillati</taxon>
        <taxon>Cyanobacteriota</taxon>
        <taxon>Cyanophyceae</taxon>
        <taxon>Nodosilineales</taxon>
        <taxon>Cymatolegaceae</taxon>
        <taxon>Dactylococcopsis</taxon>
    </lineage>
</organism>
<dbReference type="AlphaFoldDB" id="K9YTD9"/>
<dbReference type="SUPFAM" id="SSF81296">
    <property type="entry name" value="E set domains"/>
    <property type="match status" value="2"/>
</dbReference>
<dbReference type="SUPFAM" id="SSF51011">
    <property type="entry name" value="Glycosyl hydrolase domain"/>
    <property type="match status" value="1"/>
</dbReference>
<dbReference type="SUPFAM" id="SSF51445">
    <property type="entry name" value="(Trans)glycosidases"/>
    <property type="match status" value="1"/>
</dbReference>
<dbReference type="Gene3D" id="3.20.20.80">
    <property type="entry name" value="Glycosidases"/>
    <property type="match status" value="1"/>
</dbReference>
<dbReference type="InterPro" id="IPR014756">
    <property type="entry name" value="Ig_E-set"/>
</dbReference>
<dbReference type="Proteomes" id="UP000010482">
    <property type="component" value="Chromosome"/>
</dbReference>
<evidence type="ECO:0000259" key="2">
    <source>
        <dbReference type="Pfam" id="PF02922"/>
    </source>
</evidence>
<dbReference type="Pfam" id="PF02922">
    <property type="entry name" value="CBM_48"/>
    <property type="match status" value="1"/>
</dbReference>
<dbReference type="NCBIfam" id="TIGR02103">
    <property type="entry name" value="pullul_strch"/>
    <property type="match status" value="1"/>
</dbReference>
<reference evidence="5" key="1">
    <citation type="submission" date="2012-04" db="EMBL/GenBank/DDBJ databases">
        <title>Finished genome of Dactylococcopsis salina PCC 8305.</title>
        <authorList>
            <consortium name="US DOE Joint Genome Institute"/>
            <person name="Gugger M."/>
            <person name="Coursin T."/>
            <person name="Rippka R."/>
            <person name="Tandeau De Marsac N."/>
            <person name="Huntemann M."/>
            <person name="Wei C.-L."/>
            <person name="Han J."/>
            <person name="Detter J.C."/>
            <person name="Han C."/>
            <person name="Tapia R."/>
            <person name="Daligault H."/>
            <person name="Chen A."/>
            <person name="Krypides N."/>
            <person name="Mavromatis K."/>
            <person name="Markowitz V."/>
            <person name="Szeto E."/>
            <person name="Ivanova N."/>
            <person name="Ovchinnikova G."/>
            <person name="Pagani I."/>
            <person name="Pati A."/>
            <person name="Goodwin L."/>
            <person name="Peters L."/>
            <person name="Pitluck S."/>
            <person name="Woyke T."/>
            <person name="Kerfeld C."/>
        </authorList>
    </citation>
    <scope>NUCLEOTIDE SEQUENCE [LARGE SCALE GENOMIC DNA]</scope>
    <source>
        <strain evidence="5">PCC 8305</strain>
    </source>
</reference>
<dbReference type="InterPro" id="IPR024561">
    <property type="entry name" value="Pullul_strch_C"/>
</dbReference>
<dbReference type="GO" id="GO:0005975">
    <property type="term" value="P:carbohydrate metabolic process"/>
    <property type="evidence" value="ECO:0007669"/>
    <property type="project" value="InterPro"/>
</dbReference>
<dbReference type="InterPro" id="IPR013783">
    <property type="entry name" value="Ig-like_fold"/>
</dbReference>
<dbReference type="InterPro" id="IPR040671">
    <property type="entry name" value="Pullulanase_N2"/>
</dbReference>
<evidence type="ECO:0000313" key="6">
    <source>
        <dbReference type="Proteomes" id="UP000010482"/>
    </source>
</evidence>
<dbReference type="CDD" id="cd02860">
    <property type="entry name" value="E_set_Pullulanase"/>
    <property type="match status" value="1"/>
</dbReference>
<gene>
    <name evidence="5" type="ORF">Dacsa_0603</name>
</gene>
<feature type="domain" description="Alpha-1,6-glucosidases pullulanase-type C-terminal" evidence="3">
    <location>
        <begin position="882"/>
        <end position="1044"/>
    </location>
</feature>
<dbReference type="Pfam" id="PF17967">
    <property type="entry name" value="Pullulanase_N2"/>
    <property type="match status" value="1"/>
</dbReference>
<proteinExistence type="inferred from homology"/>
<dbReference type="KEGG" id="dsl:Dacsa_0603"/>
<dbReference type="PANTHER" id="PTHR43002">
    <property type="entry name" value="GLYCOGEN DEBRANCHING ENZYME"/>
    <property type="match status" value="1"/>
</dbReference>
<feature type="domain" description="Pullulanase N2" evidence="4">
    <location>
        <begin position="176"/>
        <end position="283"/>
    </location>
</feature>
<dbReference type="Gene3D" id="2.60.40.1130">
    <property type="entry name" value="Rab geranylgeranyltransferase alpha-subunit, insert domain"/>
    <property type="match status" value="1"/>
</dbReference>
<evidence type="ECO:0000259" key="4">
    <source>
        <dbReference type="Pfam" id="PF17967"/>
    </source>
</evidence>
<evidence type="ECO:0000259" key="3">
    <source>
        <dbReference type="Pfam" id="PF11852"/>
    </source>
</evidence>
<dbReference type="InterPro" id="IPR004193">
    <property type="entry name" value="Glyco_hydro_13_N"/>
</dbReference>
<name>K9YTD9_DACS8</name>
<dbReference type="eggNOG" id="COG1523">
    <property type="taxonomic scope" value="Bacteria"/>
</dbReference>
<accession>K9YTD9</accession>
<sequence length="1047" mass="117875">MTKRLSKVSNWGHNAPKLSSWKRLILVSIISLFFSWGQPACADSNFSTLNWVGNMFPSGTSNIILPTGESFSVYTQVYKEGVTGSYGQGSDIVCTLYWGEVKRFGGDWQTVNMTPMSYIGDANDNDEYRAVISPDTGLYEYTTRCAEEKTSTVRWQSGGNGRLTISPVPNAPERRQAMWLDQKNIAWNQEEGVTYELHYAPSGNLMVPVRSGDGINLTGGETLSWDSYENFPHINGYQAWQVPSAVKPLISAILKSESAIAAYDENGKLIDATGIQLQGVLDDLYNYSGELGVVYNQGTPALKVWAPTAKSVTLHRYENASPNASSTPSEMNFDPQTGVWTVVGDRSWDKQYYLYEVEVYVPFTGKVEKNFVTDPYSVNLSQDSRFSQIVDIYDDPSLKPEGWNQIAKPPLDAPEDMAIYEVHVRDFSRDDLTVAEVDRGTFNAFSYNGQNGKPFSDGMKHLTKLAEAGLTHIHLLPAFDFASVEENTQARLNPDPNLLESFGRDSVQQQAIIGSTRGNDSFNWGYDPYHYGVPEGSYATAQNDTTRILEFRKMVQSLNQSGLRVVMDVVYNHTFANGLYTQAVLDKVVPGYYHRYNNEGDQENSSCCPDTATEFEMMEKLMVDTILRWAKAYKVDGFRFDLMNLHTVKNMDHLRDTLNRLNVEQDGVDGESIYVYGEGWDFGSAKGKGLHHANQYNMAGTGIGTFNDKIRDVVHGGYSTNPQEIHRQGFINGQSYDWNGYFYERRFRNNLRTTSDRLRINLAGSLQDFRITDQNNNQVSGIELQGTGYTKDPQESINYISKHDNETLFDLNMFKMPLGKSGTAVTSMSERVRAQNLGLSLVAFSQGIPFFQMGSDLLRSKSLDHNSYDSGDWFNRVDFTYTKSNFGVGLPPAWSNQERWGIMSPMLKNSKFDPKKEQILDNATHFQEVLKIRRSSPLFRLRTKEAIEQRVKFHNMGQNQKDGLIVMSLDDTVGENLDPNYQKIVALFNADKFAQKIKVSEFAGTPMVLHPVQANSRDDRVKSANFQISSGEFEVPPRTAAVFVVPE</sequence>
<keyword evidence="6" id="KW-1185">Reference proteome</keyword>
<dbReference type="Gene3D" id="2.60.40.10">
    <property type="entry name" value="Immunoglobulins"/>
    <property type="match status" value="1"/>
</dbReference>
<evidence type="ECO:0000313" key="5">
    <source>
        <dbReference type="EMBL" id="AFZ49378.1"/>
    </source>
</evidence>
<dbReference type="EMBL" id="CP003944">
    <property type="protein sequence ID" value="AFZ49378.1"/>
    <property type="molecule type" value="Genomic_DNA"/>
</dbReference>
<comment type="similarity">
    <text evidence="1">Belongs to the glycosyl hydrolase 13 family.</text>
</comment>
<dbReference type="Gene3D" id="2.60.40.1180">
    <property type="entry name" value="Golgi alpha-mannosidase II"/>
    <property type="match status" value="1"/>
</dbReference>
<dbReference type="InterPro" id="IPR017853">
    <property type="entry name" value="GH"/>
</dbReference>
<protein>
    <submittedName>
        <fullName evidence="5">Alpha-1,6-glucosidase, pullulanase-type</fullName>
    </submittedName>
</protein>
<dbReference type="Pfam" id="PF11852">
    <property type="entry name" value="Pullul_strch_C"/>
    <property type="match status" value="1"/>
</dbReference>
<dbReference type="InterPro" id="IPR011839">
    <property type="entry name" value="Pullul_strch"/>
</dbReference>
<dbReference type="GO" id="GO:0051060">
    <property type="term" value="F:pullulanase activity"/>
    <property type="evidence" value="ECO:0007669"/>
    <property type="project" value="InterPro"/>
</dbReference>
<dbReference type="OrthoDB" id="9761875at2"/>